<evidence type="ECO:0000313" key="1">
    <source>
        <dbReference type="EMBL" id="MDP9651035.1"/>
    </source>
</evidence>
<gene>
    <name evidence="1" type="ORF">J2793_006510</name>
</gene>
<sequence>MFSPVRLRTWEIALSRRRRGQLSLAEYIGIGRTERLLRLLFLDHIQTLAVGQFNELSEDKGDKFCNAMLD</sequence>
<evidence type="ECO:0000313" key="2">
    <source>
        <dbReference type="Proteomes" id="UP001229486"/>
    </source>
</evidence>
<dbReference type="EMBL" id="JAURTK010000015">
    <property type="protein sequence ID" value="MDP9651035.1"/>
    <property type="molecule type" value="Genomic_DNA"/>
</dbReference>
<organism evidence="1 2">
    <name type="scientific">Paraburkholderia caledonica</name>
    <dbReference type="NCBI Taxonomy" id="134536"/>
    <lineage>
        <taxon>Bacteria</taxon>
        <taxon>Pseudomonadati</taxon>
        <taxon>Pseudomonadota</taxon>
        <taxon>Betaproteobacteria</taxon>
        <taxon>Burkholderiales</taxon>
        <taxon>Burkholderiaceae</taxon>
        <taxon>Paraburkholderia</taxon>
    </lineage>
</organism>
<accession>A0AB73IM97</accession>
<dbReference type="AlphaFoldDB" id="A0AB73IM97"/>
<name>A0AB73IM97_9BURK</name>
<protein>
    <submittedName>
        <fullName evidence="1">Uncharacterized protein</fullName>
    </submittedName>
</protein>
<comment type="caution">
    <text evidence="1">The sequence shown here is derived from an EMBL/GenBank/DDBJ whole genome shotgun (WGS) entry which is preliminary data.</text>
</comment>
<dbReference type="Proteomes" id="UP001229486">
    <property type="component" value="Unassembled WGS sequence"/>
</dbReference>
<reference evidence="1" key="1">
    <citation type="submission" date="2023-07" db="EMBL/GenBank/DDBJ databases">
        <title>Sorghum-associated microbial communities from plants grown in Nebraska, USA.</title>
        <authorList>
            <person name="Schachtman D."/>
        </authorList>
    </citation>
    <scope>NUCLEOTIDE SEQUENCE</scope>
    <source>
        <strain evidence="1">DS1061</strain>
    </source>
</reference>
<proteinExistence type="predicted"/>